<reference evidence="1" key="1">
    <citation type="submission" date="2021-11" db="EMBL/GenBank/DDBJ databases">
        <authorList>
            <person name="Rodrigo-Torres L."/>
            <person name="Arahal R. D."/>
            <person name="Lucena T."/>
        </authorList>
    </citation>
    <scope>NUCLEOTIDE SEQUENCE</scope>
    <source>
        <strain evidence="1">CECT 7929</strain>
    </source>
</reference>
<evidence type="ECO:0000313" key="2">
    <source>
        <dbReference type="Proteomes" id="UP000838672"/>
    </source>
</evidence>
<evidence type="ECO:0000313" key="1">
    <source>
        <dbReference type="EMBL" id="CAH0533339.1"/>
    </source>
</evidence>
<dbReference type="Proteomes" id="UP000838672">
    <property type="component" value="Unassembled WGS sequence"/>
</dbReference>
<comment type="caution">
    <text evidence="1">The sequence shown here is derived from an EMBL/GenBank/DDBJ whole genome shotgun (WGS) entry which is preliminary data.</text>
</comment>
<protein>
    <submittedName>
        <fullName evidence="1">Uncharacterized protein</fullName>
    </submittedName>
</protein>
<accession>A0ABN8DX55</accession>
<name>A0ABN8DX55_9VIBR</name>
<proteinExistence type="predicted"/>
<organism evidence="1 2">
    <name type="scientific">Vibrio stylophorae</name>
    <dbReference type="NCBI Taxonomy" id="659351"/>
    <lineage>
        <taxon>Bacteria</taxon>
        <taxon>Pseudomonadati</taxon>
        <taxon>Pseudomonadota</taxon>
        <taxon>Gammaproteobacteria</taxon>
        <taxon>Vibrionales</taxon>
        <taxon>Vibrionaceae</taxon>
        <taxon>Vibrio</taxon>
    </lineage>
</organism>
<dbReference type="EMBL" id="CAKLDI010000001">
    <property type="protein sequence ID" value="CAH0533339.1"/>
    <property type="molecule type" value="Genomic_DNA"/>
</dbReference>
<gene>
    <name evidence="1" type="ORF">VST7929_01205</name>
</gene>
<sequence>MPETAACGYKQYTECLNDLMDYFILTDIEGLTTYQEEEGLQADLLTEFTSNESGDCAVESGVMVPLAGIENYPYILYFNLGVHSVFEQRHSDLQHRQSGYVLQVVSGRVYLLTMPLLRDWPTLSAVVVAHKPYLDIANGWYQVTVHIGETQQESGWEPTLEFMFEPVAQKPALKADINYRYGIDAREY</sequence>
<keyword evidence="2" id="KW-1185">Reference proteome</keyword>
<dbReference type="RefSeq" id="WP_237465726.1">
    <property type="nucleotide sequence ID" value="NZ_CAKLDI010000001.1"/>
</dbReference>